<feature type="domain" description="MACPF" evidence="2">
    <location>
        <begin position="338"/>
        <end position="514"/>
    </location>
</feature>
<evidence type="ECO:0000313" key="4">
    <source>
        <dbReference type="Proteomes" id="UP000247233"/>
    </source>
</evidence>
<dbReference type="InterPro" id="IPR020864">
    <property type="entry name" value="MACPF"/>
</dbReference>
<dbReference type="AlphaFoldDB" id="A0A317WMP9"/>
<evidence type="ECO:0000313" key="3">
    <source>
        <dbReference type="EMBL" id="PWY87543.1"/>
    </source>
</evidence>
<evidence type="ECO:0000259" key="2">
    <source>
        <dbReference type="Pfam" id="PF01823"/>
    </source>
</evidence>
<keyword evidence="4" id="KW-1185">Reference proteome</keyword>
<feature type="region of interest" description="Disordered" evidence="1">
    <location>
        <begin position="421"/>
        <end position="440"/>
    </location>
</feature>
<dbReference type="GeneID" id="37070121"/>
<sequence length="756" mass="82743">MASLLKSMATGTTTAAQDATTAAKNTTTAVADDTTGVVTDILKKFDDLIISFANDTQEVLHVYTFDHRTRRIKETAIIPFKNVDATKILLSDVRELLLSEKAVEPRLLWSEICNQRGAKVQDTISFQAYLDILNEKSSEVGETTEDNADTYRVYLLSEEIADNSYIRSFLDRGAKATIDKLAQQPVAAAQPKVPEVPTSFSHNIFLNPTTTFSIIHAADMSEKHWSVVIRNNSLLNAHQVIDAGGRVGKIVERSMHTTFRLKPRLFLNYQISASAASDSIAKQKQMLRIPRFRIEDDSYIEQFQTSKSVSRAIAQSSLSETSAEAAVSGGAFGFSASASASYSDEKSSTTASSSSSDTQVMTITYNFPRVVIDFDHHSLELTEECKADLLSIDSAAGINSFKEKYGRFFVTRIELGGRLHASEETTATTETEKAEQARSQKAAAALSFSSPYVQASAKMSHGEASSSNSDKSSSSSSHSMCWEAKGGDTLQCNDPTAWAYTVGSFYNWRPVKQSRVLSLEDVISTIPGHQDTKENWANILKTNTKTEPANTKTEIGFSIETAAQGKSLTVASSDEGGFLGTVFKQAEEVPISDQRAIYLKRLSQATSGGTPLVYGPLGSSASQKFFIEVDNKDGEKATIKYNQPYRIYSKTGDKDSDRKWLGSTPTLEGYVDTSLIWAGSEENATKFQFVYPFMGGNSLDIEDSAPISISMYNQEDEHIGLAMAVPSEGLKSAKAVGVAQNSYRSLRDTLFKFTYV</sequence>
<dbReference type="EMBL" id="MSFL01000006">
    <property type="protein sequence ID" value="PWY87543.1"/>
    <property type="molecule type" value="Genomic_DNA"/>
</dbReference>
<reference evidence="3 4" key="1">
    <citation type="submission" date="2016-12" db="EMBL/GenBank/DDBJ databases">
        <title>The genomes of Aspergillus section Nigri reveals drivers in fungal speciation.</title>
        <authorList>
            <consortium name="DOE Joint Genome Institute"/>
            <person name="Vesth T.C."/>
            <person name="Nybo J."/>
            <person name="Theobald S."/>
            <person name="Brandl J."/>
            <person name="Frisvad J.C."/>
            <person name="Nielsen K.F."/>
            <person name="Lyhne E.K."/>
            <person name="Kogle M.E."/>
            <person name="Kuo A."/>
            <person name="Riley R."/>
            <person name="Clum A."/>
            <person name="Nolan M."/>
            <person name="Lipzen A."/>
            <person name="Salamov A."/>
            <person name="Henrissat B."/>
            <person name="Wiebenga A."/>
            <person name="De Vries R.P."/>
            <person name="Grigoriev I.V."/>
            <person name="Mortensen U.H."/>
            <person name="Andersen M.R."/>
            <person name="Baker S.E."/>
        </authorList>
    </citation>
    <scope>NUCLEOTIDE SEQUENCE [LARGE SCALE GENOMIC DNA]</scope>
    <source>
        <strain evidence="3 4">CBS 117.55</strain>
    </source>
</reference>
<dbReference type="Proteomes" id="UP000247233">
    <property type="component" value="Unassembled WGS sequence"/>
</dbReference>
<feature type="region of interest" description="Disordered" evidence="1">
    <location>
        <begin position="459"/>
        <end position="480"/>
    </location>
</feature>
<dbReference type="OrthoDB" id="2562973at2759"/>
<dbReference type="RefSeq" id="XP_025401426.1">
    <property type="nucleotide sequence ID" value="XM_025547884.1"/>
</dbReference>
<dbReference type="VEuPathDB" id="FungiDB:BO70DRAFT_427471"/>
<name>A0A317WMP9_9EURO</name>
<gene>
    <name evidence="3" type="ORF">BO70DRAFT_427471</name>
</gene>
<accession>A0A317WMP9</accession>
<comment type="caution">
    <text evidence="3">The sequence shown here is derived from an EMBL/GenBank/DDBJ whole genome shotgun (WGS) entry which is preliminary data.</text>
</comment>
<proteinExistence type="predicted"/>
<feature type="compositionally biased region" description="Low complexity" evidence="1">
    <location>
        <begin position="465"/>
        <end position="479"/>
    </location>
</feature>
<dbReference type="Pfam" id="PF01823">
    <property type="entry name" value="MACPF"/>
    <property type="match status" value="1"/>
</dbReference>
<evidence type="ECO:0000256" key="1">
    <source>
        <dbReference type="SAM" id="MobiDB-lite"/>
    </source>
</evidence>
<dbReference type="STRING" id="1448321.A0A317WMP9"/>
<protein>
    <recommendedName>
        <fullName evidence="2">MACPF domain-containing protein</fullName>
    </recommendedName>
</protein>
<organism evidence="3 4">
    <name type="scientific">Aspergillus heteromorphus CBS 117.55</name>
    <dbReference type="NCBI Taxonomy" id="1448321"/>
    <lineage>
        <taxon>Eukaryota</taxon>
        <taxon>Fungi</taxon>
        <taxon>Dikarya</taxon>
        <taxon>Ascomycota</taxon>
        <taxon>Pezizomycotina</taxon>
        <taxon>Eurotiomycetes</taxon>
        <taxon>Eurotiomycetidae</taxon>
        <taxon>Eurotiales</taxon>
        <taxon>Aspergillaceae</taxon>
        <taxon>Aspergillus</taxon>
        <taxon>Aspergillus subgen. Circumdati</taxon>
    </lineage>
</organism>